<evidence type="ECO:0000313" key="2">
    <source>
        <dbReference type="EMBL" id="QJD97068.1"/>
    </source>
</evidence>
<proteinExistence type="predicted"/>
<evidence type="ECO:0000256" key="1">
    <source>
        <dbReference type="SAM" id="MobiDB-lite"/>
    </source>
</evidence>
<dbReference type="AlphaFoldDB" id="A0A7L5E3B5"/>
<dbReference type="Proteomes" id="UP000503278">
    <property type="component" value="Chromosome"/>
</dbReference>
<organism evidence="2 3">
    <name type="scientific">Mucilaginibacter robiniae</name>
    <dbReference type="NCBI Taxonomy" id="2728022"/>
    <lineage>
        <taxon>Bacteria</taxon>
        <taxon>Pseudomonadati</taxon>
        <taxon>Bacteroidota</taxon>
        <taxon>Sphingobacteriia</taxon>
        <taxon>Sphingobacteriales</taxon>
        <taxon>Sphingobacteriaceae</taxon>
        <taxon>Mucilaginibacter</taxon>
    </lineage>
</organism>
<feature type="compositionally biased region" description="Low complexity" evidence="1">
    <location>
        <begin position="101"/>
        <end position="112"/>
    </location>
</feature>
<protein>
    <submittedName>
        <fullName evidence="2">Uncharacterized protein</fullName>
    </submittedName>
</protein>
<feature type="compositionally biased region" description="Basic and acidic residues" evidence="1">
    <location>
        <begin position="232"/>
        <end position="247"/>
    </location>
</feature>
<feature type="compositionally biased region" description="Low complexity" evidence="1">
    <location>
        <begin position="126"/>
        <end position="142"/>
    </location>
</feature>
<name>A0A7L5E3B5_9SPHI</name>
<dbReference type="KEGG" id="mrob:HH214_14920"/>
<feature type="compositionally biased region" description="Low complexity" evidence="1">
    <location>
        <begin position="249"/>
        <end position="261"/>
    </location>
</feature>
<dbReference type="PRINTS" id="PR01217">
    <property type="entry name" value="PRICHEXTENSN"/>
</dbReference>
<dbReference type="RefSeq" id="WP_169608928.1">
    <property type="nucleotide sequence ID" value="NZ_CP051682.1"/>
</dbReference>
<gene>
    <name evidence="2" type="ORF">HH214_14920</name>
</gene>
<sequence>MQFEEFFKKKKISLDALQQGDPTLFSEFKMHYEQMGEKSFDHTKKYWFNKLRHQYPLPPEVKVEKLTMENRVAEQTVADTLTEETPVEQNAKLGFKPKFRAAAVPKPATPTAEQSEEKALPPTSEPKPAIEASESASEEQPAPETPKPITAKPAYKPRFQAKTVATAKPAAESPDTEQPVASTPSQPAPISETKLEPPVDTTASITAVPAPKLGFKPRFKTTEPAPVPAPEVESKITESPKEEKPAPAEHPLPATELPTTPVEEKPEAPKPAYKPRFNPNMVKPKPPEEGEGA</sequence>
<reference evidence="2 3" key="1">
    <citation type="submission" date="2020-04" db="EMBL/GenBank/DDBJ databases">
        <title>Genome sequencing of novel species.</title>
        <authorList>
            <person name="Heo J."/>
            <person name="Kim S.-J."/>
            <person name="Kim J.-S."/>
            <person name="Hong S.-B."/>
            <person name="Kwon S.-W."/>
        </authorList>
    </citation>
    <scope>NUCLEOTIDE SEQUENCE [LARGE SCALE GENOMIC DNA]</scope>
    <source>
        <strain evidence="2 3">F39-2</strain>
    </source>
</reference>
<evidence type="ECO:0000313" key="3">
    <source>
        <dbReference type="Proteomes" id="UP000503278"/>
    </source>
</evidence>
<keyword evidence="3" id="KW-1185">Reference proteome</keyword>
<accession>A0A7L5E3B5</accession>
<feature type="region of interest" description="Disordered" evidence="1">
    <location>
        <begin position="79"/>
        <end position="293"/>
    </location>
</feature>
<dbReference type="EMBL" id="CP051682">
    <property type="protein sequence ID" value="QJD97068.1"/>
    <property type="molecule type" value="Genomic_DNA"/>
</dbReference>